<dbReference type="AlphaFoldDB" id="F0EI49"/>
<evidence type="ECO:0008006" key="4">
    <source>
        <dbReference type="Google" id="ProtNLM"/>
    </source>
</evidence>
<proteinExistence type="inferred from homology"/>
<evidence type="ECO:0000313" key="3">
    <source>
        <dbReference type="Proteomes" id="UP000004835"/>
    </source>
</evidence>
<dbReference type="PANTHER" id="PTHR30344:SF1">
    <property type="entry name" value="6-PHOSPHOGLUCONOLACTONASE"/>
    <property type="match status" value="1"/>
</dbReference>
<gene>
    <name evidence="2" type="ORF">HMPREF9087_1091</name>
</gene>
<dbReference type="InterPro" id="IPR015943">
    <property type="entry name" value="WD40/YVTN_repeat-like_dom_sf"/>
</dbReference>
<comment type="similarity">
    <text evidence="1">Belongs to the cycloisomerase 2 family.</text>
</comment>
<evidence type="ECO:0000256" key="1">
    <source>
        <dbReference type="ARBA" id="ARBA00005564"/>
    </source>
</evidence>
<evidence type="ECO:0000313" key="2">
    <source>
        <dbReference type="EMBL" id="EGC70357.1"/>
    </source>
</evidence>
<dbReference type="Gene3D" id="2.130.10.10">
    <property type="entry name" value="YVTN repeat-like/Quinoprotein amine dehydrogenase"/>
    <property type="match status" value="1"/>
</dbReference>
<dbReference type="GO" id="GO:0005829">
    <property type="term" value="C:cytosol"/>
    <property type="evidence" value="ECO:0007669"/>
    <property type="project" value="TreeGrafter"/>
</dbReference>
<dbReference type="InterPro" id="IPR050282">
    <property type="entry name" value="Cycloisomerase_2"/>
</dbReference>
<name>F0EI49_ENTCA</name>
<sequence length="348" mass="38475">MKLLGGFFMLQTIYLGTYTRRESKGIYSIALDTEKGTLTDLTLCAEEKSPTYLARSKKEAVYSVTEVAGNGGAAAYTPDFTLLNTATEEGAPLCYVAVDENRQLLYGANYHKGEVNVYKILEDGSIEATDSIYHDEPVGSHENQDKPHVHYTDLTPDQRLAVCDLGTDRVYTYDISEDGKLTEVAVYVAEDGTGPRHLVFHPNNQYAYLVGELDSSLTVLRYNQADGSFEKIQKVPTIPADFTDFNSGAAVRISNDGRFVYSSNRGHNSIAVFEVTDEGAGLAFVQSISTEGDFPRDFDLDPTNDYLVCANQNSDNLTLYKRDEATGKLTVLEKDIYAPECVCVLFKK</sequence>
<reference evidence="2 3" key="1">
    <citation type="submission" date="2011-01" db="EMBL/GenBank/DDBJ databases">
        <authorList>
            <person name="Muzny D."/>
            <person name="Qin X."/>
            <person name="Deng J."/>
            <person name="Jiang H."/>
            <person name="Liu Y."/>
            <person name="Qu J."/>
            <person name="Song X.-Z."/>
            <person name="Zhang L."/>
            <person name="Thornton R."/>
            <person name="Coyle M."/>
            <person name="Francisco L."/>
            <person name="Jackson L."/>
            <person name="Javaid M."/>
            <person name="Korchina V."/>
            <person name="Kovar C."/>
            <person name="Mata R."/>
            <person name="Mathew T."/>
            <person name="Ngo R."/>
            <person name="Nguyen L."/>
            <person name="Nguyen N."/>
            <person name="Okwuonu G."/>
            <person name="Ongeri F."/>
            <person name="Pham C."/>
            <person name="Simmons D."/>
            <person name="Wilczek-Boney K."/>
            <person name="Hale W."/>
            <person name="Jakkamsetti A."/>
            <person name="Pham P."/>
            <person name="Ruth R."/>
            <person name="San Lucas F."/>
            <person name="Warren J."/>
            <person name="Zhang J."/>
            <person name="Zhao Z."/>
            <person name="Zhou C."/>
            <person name="Zhu D."/>
            <person name="Lee S."/>
            <person name="Bess C."/>
            <person name="Blankenburg K."/>
            <person name="Forbes L."/>
            <person name="Fu Q."/>
            <person name="Gubbala S."/>
            <person name="Hirani K."/>
            <person name="Jayaseelan J.C."/>
            <person name="Lara F."/>
            <person name="Munidasa M."/>
            <person name="Palculict T."/>
            <person name="Patil S."/>
            <person name="Pu L.-L."/>
            <person name="Saada N."/>
            <person name="Tang L."/>
            <person name="Weissenberger G."/>
            <person name="Zhu Y."/>
            <person name="Hemphill L."/>
            <person name="Shang Y."/>
            <person name="Youmans B."/>
            <person name="Ayvaz T."/>
            <person name="Ross M."/>
            <person name="Santibanez J."/>
            <person name="Aqrawi P."/>
            <person name="Gross S."/>
            <person name="Joshi V."/>
            <person name="Fowler G."/>
            <person name="Nazareth L."/>
            <person name="Reid J."/>
            <person name="Worley K."/>
            <person name="Petrosino J."/>
            <person name="Highlander S."/>
            <person name="Gibbs R."/>
        </authorList>
    </citation>
    <scope>NUCLEOTIDE SEQUENCE [LARGE SCALE GENOMIC DNA]</scope>
    <source>
        <strain evidence="2 3">ATCC 12755</strain>
    </source>
</reference>
<dbReference type="InterPro" id="IPR019405">
    <property type="entry name" value="Lactonase_7-beta_prop"/>
</dbReference>
<dbReference type="InterPro" id="IPR011048">
    <property type="entry name" value="Haem_d1_sf"/>
</dbReference>
<organism evidence="2 3">
    <name type="scientific">Enterococcus casseliflavus ATCC 12755</name>
    <dbReference type="NCBI Taxonomy" id="888066"/>
    <lineage>
        <taxon>Bacteria</taxon>
        <taxon>Bacillati</taxon>
        <taxon>Bacillota</taxon>
        <taxon>Bacilli</taxon>
        <taxon>Lactobacillales</taxon>
        <taxon>Enterococcaceae</taxon>
        <taxon>Enterococcus</taxon>
    </lineage>
</organism>
<protein>
    <recommendedName>
        <fullName evidence="4">6-phosphogluconolactonase</fullName>
    </recommendedName>
</protein>
<dbReference type="EMBL" id="AEWT01000009">
    <property type="protein sequence ID" value="EGC70357.1"/>
    <property type="molecule type" value="Genomic_DNA"/>
</dbReference>
<dbReference type="Proteomes" id="UP000004835">
    <property type="component" value="Unassembled WGS sequence"/>
</dbReference>
<dbReference type="SUPFAM" id="SSF51004">
    <property type="entry name" value="C-terminal (heme d1) domain of cytochrome cd1-nitrite reductase"/>
    <property type="match status" value="1"/>
</dbReference>
<accession>F0EI49</accession>
<comment type="caution">
    <text evidence="2">The sequence shown here is derived from an EMBL/GenBank/DDBJ whole genome shotgun (WGS) entry which is preliminary data.</text>
</comment>
<dbReference type="GO" id="GO:0017057">
    <property type="term" value="F:6-phosphogluconolactonase activity"/>
    <property type="evidence" value="ECO:0007669"/>
    <property type="project" value="TreeGrafter"/>
</dbReference>
<dbReference type="HOGENOM" id="CLU_038716_3_1_9"/>
<dbReference type="Pfam" id="PF10282">
    <property type="entry name" value="Lactonase"/>
    <property type="match status" value="1"/>
</dbReference>
<dbReference type="PANTHER" id="PTHR30344">
    <property type="entry name" value="6-PHOSPHOGLUCONOLACTONASE-RELATED"/>
    <property type="match status" value="1"/>
</dbReference>